<organism evidence="1 2">
    <name type="scientific">Erwinia typographi</name>
    <dbReference type="NCBI Taxonomy" id="371042"/>
    <lineage>
        <taxon>Bacteria</taxon>
        <taxon>Pseudomonadati</taxon>
        <taxon>Pseudomonadota</taxon>
        <taxon>Gammaproteobacteria</taxon>
        <taxon>Enterobacterales</taxon>
        <taxon>Erwiniaceae</taxon>
        <taxon>Erwinia</taxon>
    </lineage>
</organism>
<gene>
    <name evidence="1" type="ORF">NG99_13115</name>
</gene>
<reference evidence="1 2" key="1">
    <citation type="submission" date="2014-10" db="EMBL/GenBank/DDBJ databases">
        <title>Genome sequence of Erwinia typographi M043b.</title>
        <authorList>
            <person name="Chan K.-G."/>
            <person name="Tan W.-S."/>
        </authorList>
    </citation>
    <scope>NUCLEOTIDE SEQUENCE [LARGE SCALE GENOMIC DNA]</scope>
    <source>
        <strain evidence="1 2">M043b</strain>
    </source>
</reference>
<dbReference type="PANTHER" id="PTHR30292">
    <property type="entry name" value="UNCHARACTERIZED PROTEIN YBGL-RELATED"/>
    <property type="match status" value="1"/>
</dbReference>
<dbReference type="OrthoDB" id="9773478at2"/>
<dbReference type="GO" id="GO:0005975">
    <property type="term" value="P:carbohydrate metabolic process"/>
    <property type="evidence" value="ECO:0007669"/>
    <property type="project" value="InterPro"/>
</dbReference>
<evidence type="ECO:0000313" key="2">
    <source>
        <dbReference type="Proteomes" id="UP000030351"/>
    </source>
</evidence>
<name>A0A0A3Z5F7_9GAMM</name>
<dbReference type="eggNOG" id="COG1540">
    <property type="taxonomic scope" value="Bacteria"/>
</dbReference>
<comment type="caution">
    <text evidence="1">The sequence shown here is derived from an EMBL/GenBank/DDBJ whole genome shotgun (WGS) entry which is preliminary data.</text>
</comment>
<dbReference type="Gene3D" id="3.20.20.370">
    <property type="entry name" value="Glycoside hydrolase/deacetylase"/>
    <property type="match status" value="1"/>
</dbReference>
<dbReference type="InterPro" id="IPR011330">
    <property type="entry name" value="Glyco_hydro/deAcase_b/a-brl"/>
</dbReference>
<evidence type="ECO:0008006" key="3">
    <source>
        <dbReference type="Google" id="ProtNLM"/>
    </source>
</evidence>
<dbReference type="NCBIfam" id="NF003816">
    <property type="entry name" value="PRK05406.1-5"/>
    <property type="match status" value="1"/>
</dbReference>
<evidence type="ECO:0000313" key="1">
    <source>
        <dbReference type="EMBL" id="KGT92876.1"/>
    </source>
</evidence>
<dbReference type="RefSeq" id="WP_034893400.1">
    <property type="nucleotide sequence ID" value="NZ_JRUQ01000039.1"/>
</dbReference>
<protein>
    <recommendedName>
        <fullName evidence="3">5-oxoprolinase (ATP-hydrolyzing) subunit A</fullName>
    </recommendedName>
</protein>
<keyword evidence="2" id="KW-1185">Reference proteome</keyword>
<sequence>MLEVDINADLGEGFGPWKMGEDEQLMQLISSANIACGFHAGDPSIMRNTLLRAKELGIDAGAHVGFPDLVGFGRRRMMIDPQTLCDLVLYQLAAISGMAEMIGHPIRLMSFHGALGNMIAEDEELATPLVAAVAAFNPELVIKSSLSPCIRNAAARCGGIKVETVFHADREYDEQGLLVSRKLPGAVIHDNQKVMQRVSQFLHEGTAKTIAGNTITIPARSILVHGDNAGAVELARAIREEVIRLGGKVVPLSKLSSTLG</sequence>
<dbReference type="NCBIfam" id="NF003814">
    <property type="entry name" value="PRK05406.1-3"/>
    <property type="match status" value="1"/>
</dbReference>
<dbReference type="SUPFAM" id="SSF88713">
    <property type="entry name" value="Glycoside hydrolase/deacetylase"/>
    <property type="match status" value="1"/>
</dbReference>
<dbReference type="InterPro" id="IPR005501">
    <property type="entry name" value="LamB/YcsF/PxpA-like"/>
</dbReference>
<dbReference type="PANTHER" id="PTHR30292:SF0">
    <property type="entry name" value="5-OXOPROLINASE SUBUNIT A"/>
    <property type="match status" value="1"/>
</dbReference>
<dbReference type="STRING" id="371042.NG99_13115"/>
<dbReference type="AlphaFoldDB" id="A0A0A3Z5F7"/>
<accession>A0A0A3Z5F7</accession>
<dbReference type="Proteomes" id="UP000030351">
    <property type="component" value="Unassembled WGS sequence"/>
</dbReference>
<dbReference type="CDD" id="cd10787">
    <property type="entry name" value="LamB_YcsF_like"/>
    <property type="match status" value="1"/>
</dbReference>
<dbReference type="Pfam" id="PF03746">
    <property type="entry name" value="LamB_YcsF"/>
    <property type="match status" value="1"/>
</dbReference>
<dbReference type="EMBL" id="JRUQ01000039">
    <property type="protein sequence ID" value="KGT92876.1"/>
    <property type="molecule type" value="Genomic_DNA"/>
</dbReference>
<proteinExistence type="predicted"/>